<feature type="region of interest" description="Disordered" evidence="7">
    <location>
        <begin position="435"/>
        <end position="457"/>
    </location>
</feature>
<dbReference type="Gene3D" id="3.40.50.300">
    <property type="entry name" value="P-loop containing nucleotide triphosphate hydrolases"/>
    <property type="match status" value="2"/>
</dbReference>
<proteinExistence type="inferred from homology"/>
<feature type="compositionally biased region" description="Basic and acidic residues" evidence="7">
    <location>
        <begin position="354"/>
        <end position="363"/>
    </location>
</feature>
<dbReference type="HAMAP" id="MF_01894">
    <property type="entry name" value="Smc_prok"/>
    <property type="match status" value="1"/>
</dbReference>
<dbReference type="PANTHER" id="PTHR43977">
    <property type="entry name" value="STRUCTURAL MAINTENANCE OF CHROMOSOMES PROTEIN 3"/>
    <property type="match status" value="1"/>
</dbReference>
<dbReference type="PIRSF" id="PIRSF005719">
    <property type="entry name" value="SMC"/>
    <property type="match status" value="1"/>
</dbReference>
<comment type="domain">
    <text evidence="6">Contains large globular domains required for ATP hydrolysis at each terminus and a third globular domain forming a flexible hinge near the middle of the molecule. These domains are separated by coiled-coil structures.</text>
</comment>
<feature type="compositionally biased region" description="Basic and acidic residues" evidence="7">
    <location>
        <begin position="595"/>
        <end position="610"/>
    </location>
</feature>
<feature type="region of interest" description="Disordered" evidence="7">
    <location>
        <begin position="562"/>
        <end position="614"/>
    </location>
</feature>
<comment type="similarity">
    <text evidence="6">Belongs to the SMC family.</text>
</comment>
<name>A0ABU3IC31_9ACTO</name>
<evidence type="ECO:0000313" key="9">
    <source>
        <dbReference type="EMBL" id="MDT3767934.1"/>
    </source>
</evidence>
<feature type="region of interest" description="Disordered" evidence="7">
    <location>
        <begin position="353"/>
        <end position="381"/>
    </location>
</feature>
<keyword evidence="2 6" id="KW-0547">Nucleotide-binding</keyword>
<keyword evidence="3 6" id="KW-0067">ATP-binding</keyword>
<dbReference type="InterPro" id="IPR024704">
    <property type="entry name" value="SMC"/>
</dbReference>
<accession>A0ABU3IC31</accession>
<keyword evidence="4 6" id="KW-0175">Coiled coil</keyword>
<reference evidence="9 10" key="1">
    <citation type="submission" date="2023-06" db="EMBL/GenBank/DDBJ databases">
        <title>Draft genome sequence of Gleimia hominis type strain CCUG 57540T.</title>
        <authorList>
            <person name="Salva-Serra F."/>
            <person name="Cardew S."/>
            <person name="Jensie Markopoulos S."/>
            <person name="Ohlen M."/>
            <person name="Inganas E."/>
            <person name="Svensson-Stadler L."/>
            <person name="Moore E.R.B."/>
        </authorList>
    </citation>
    <scope>NUCLEOTIDE SEQUENCE [LARGE SCALE GENOMIC DNA]</scope>
    <source>
        <strain evidence="9 10">CCUG 57540</strain>
    </source>
</reference>
<feature type="coiled-coil region" evidence="6">
    <location>
        <begin position="167"/>
        <end position="275"/>
    </location>
</feature>
<keyword evidence="5 6" id="KW-0238">DNA-binding</keyword>
<evidence type="ECO:0000256" key="5">
    <source>
        <dbReference type="ARBA" id="ARBA00023125"/>
    </source>
</evidence>
<feature type="domain" description="SMC hinge" evidence="8">
    <location>
        <begin position="503"/>
        <end position="655"/>
    </location>
</feature>
<evidence type="ECO:0000256" key="6">
    <source>
        <dbReference type="HAMAP-Rule" id="MF_01894"/>
    </source>
</evidence>
<evidence type="ECO:0000256" key="7">
    <source>
        <dbReference type="SAM" id="MobiDB-lite"/>
    </source>
</evidence>
<dbReference type="InterPro" id="IPR010935">
    <property type="entry name" value="SMC_hinge"/>
</dbReference>
<evidence type="ECO:0000256" key="4">
    <source>
        <dbReference type="ARBA" id="ARBA00023054"/>
    </source>
</evidence>
<dbReference type="InterPro" id="IPR011890">
    <property type="entry name" value="SMC_prok"/>
</dbReference>
<evidence type="ECO:0000313" key="10">
    <source>
        <dbReference type="Proteomes" id="UP001247542"/>
    </source>
</evidence>
<evidence type="ECO:0000256" key="2">
    <source>
        <dbReference type="ARBA" id="ARBA00022741"/>
    </source>
</evidence>
<feature type="coiled-coil region" evidence="6">
    <location>
        <begin position="693"/>
        <end position="727"/>
    </location>
</feature>
<dbReference type="EMBL" id="JASXSX010000003">
    <property type="protein sequence ID" value="MDT3767934.1"/>
    <property type="molecule type" value="Genomic_DNA"/>
</dbReference>
<dbReference type="InterPro" id="IPR027417">
    <property type="entry name" value="P-loop_NTPase"/>
</dbReference>
<feature type="binding site" evidence="6">
    <location>
        <begin position="32"/>
        <end position="39"/>
    </location>
    <ligand>
        <name>ATP</name>
        <dbReference type="ChEBI" id="CHEBI:30616"/>
    </ligand>
</feature>
<keyword evidence="1 6" id="KW-0963">Cytoplasm</keyword>
<comment type="function">
    <text evidence="6">Required for chromosome condensation and partitioning.</text>
</comment>
<evidence type="ECO:0000256" key="3">
    <source>
        <dbReference type="ARBA" id="ARBA00022840"/>
    </source>
</evidence>
<evidence type="ECO:0000259" key="8">
    <source>
        <dbReference type="SMART" id="SM00968"/>
    </source>
</evidence>
<feature type="compositionally biased region" description="Low complexity" evidence="7">
    <location>
        <begin position="575"/>
        <end position="584"/>
    </location>
</feature>
<comment type="caution">
    <text evidence="9">The sequence shown here is derived from an EMBL/GenBank/DDBJ whole genome shotgun (WGS) entry which is preliminary data.</text>
</comment>
<dbReference type="InterPro" id="IPR003395">
    <property type="entry name" value="RecF/RecN/SMC_N"/>
</dbReference>
<dbReference type="RefSeq" id="WP_313274139.1">
    <property type="nucleotide sequence ID" value="NZ_JASXSX010000003.1"/>
</dbReference>
<evidence type="ECO:0000256" key="1">
    <source>
        <dbReference type="ARBA" id="ARBA00022490"/>
    </source>
</evidence>
<dbReference type="SMART" id="SM00968">
    <property type="entry name" value="SMC_hinge"/>
    <property type="match status" value="1"/>
</dbReference>
<comment type="subunit">
    <text evidence="6">Homodimer.</text>
</comment>
<dbReference type="Proteomes" id="UP001247542">
    <property type="component" value="Unassembled WGS sequence"/>
</dbReference>
<keyword evidence="10" id="KW-1185">Reference proteome</keyword>
<dbReference type="SUPFAM" id="SSF52540">
    <property type="entry name" value="P-loop containing nucleoside triphosphate hydrolases"/>
    <property type="match status" value="1"/>
</dbReference>
<gene>
    <name evidence="6" type="primary">smc</name>
    <name evidence="9" type="ORF">QS713_07660</name>
</gene>
<feature type="coiled-coil region" evidence="6">
    <location>
        <begin position="988"/>
        <end position="1036"/>
    </location>
</feature>
<feature type="compositionally biased region" description="Basic and acidic residues" evidence="7">
    <location>
        <begin position="443"/>
        <end position="457"/>
    </location>
</feature>
<comment type="subcellular location">
    <subcellularLocation>
        <location evidence="6">Cytoplasm</location>
    </subcellularLocation>
</comment>
<feature type="coiled-coil region" evidence="6">
    <location>
        <begin position="756"/>
        <end position="790"/>
    </location>
</feature>
<dbReference type="Pfam" id="PF02463">
    <property type="entry name" value="SMC_N"/>
    <property type="match status" value="1"/>
</dbReference>
<sequence length="1210" mass="131890">MHLKTLTLRGFKSFASATTLNLEPGITCVVGPNGSGKSNVVDALAWVMGEQGAKTLRGGQMADVIFAGTSGRAPLGRAQVSLTIDNSDGALPIDYTEVTISRTLFRGGGSEYSINNNPCRLLDIQELLSDTGMGRQMHVIVGQGQLDAILSAGPMELRGFIEEAAGVLKHRRRKERALKKLDSMEANLHRVRDLANELARQLRPLARQAKAARKAAQVQAEIRDAQARLLADELQDLTERLEVANAQGEGVAKRRAEMEERMGALKQQLAEAEEQARKGAPRAQELTVIWQDLNAVNAALGTLDSVAKERVQQAAHAPARPAVDLVELQERSERANSEDSELLKQLEASATRLDQARKDREAAEEAAAQAQRLARRLESERAQHRERVARLVGDVQTAQQGVHSAQADVERMEESVAGARERTTRARAAVEELGTVAPEEESGPAREHEKATEARDRAREVVDELLATERDAQASAATWRARRDTLQRGLAPDDETALLLEDSRARGTLSQFVRVAPGWENAVAALLTPFSDAVVVDDLDVVTSLSGEGARRVVIASAEPVGPGVGGERALDPVEASSEAAGSGPAQHGLEASGPEERGLEGTGPEERGVEGTGPEGAVAALSAVEASAEVAGVSREVLADCLLVEDLPAAVAAVRTPGVRAVATRAGDVLTRYAVWTAGRVHASVLERRAEYEVARKQTESAQAQLAEVREELQGAREHYDAAVKAAHQSLQAVRAADAKKAQQSERRARVLSALRAAQAEQQRLGESLETARKRARDAVQRLEAAQVRQRQAQDVPEGADPAEALERAQRCETQAKQARANETQVRLDARTLEEQSKRARDRARSLRTQLARAREQVHAYERQEQRRTRRHTALVSIVERLQGPLQAADAALNQAGEALKQAESARSEFSDRADALRKQVDARRAELIALTDEAHRDEIAKQELVLNYERVVERAQAELGLEPQALLAQYGPAVPVEAPEPYPYDREEQQQRLGRAQKELKRLGNVNPLALEEHRALEQRHQFLTDQLRDLLESKNDLLGIVDEVDAQVQEAFALAFHDTAEAFEHVFATLFPGGAGHLALTDPEDMLQTGIEISARPAGKKITRLSLLSGGERSLAAVALLVAIFKARPSPFYVMDEVEAALDDVNLSRLITIFKQLQEDSQLIIITHQKRTMRIADALYGVTMRDGVTQVVSQKLAQTPQAQADEN</sequence>
<feature type="coiled-coil region" evidence="6">
    <location>
        <begin position="817"/>
        <end position="935"/>
    </location>
</feature>
<protein>
    <recommendedName>
        <fullName evidence="6">Chromosome partition protein Smc</fullName>
    </recommendedName>
</protein>
<organism evidence="9 10">
    <name type="scientific">Gleimia hominis</name>
    <dbReference type="NCBI Taxonomy" id="595468"/>
    <lineage>
        <taxon>Bacteria</taxon>
        <taxon>Bacillati</taxon>
        <taxon>Actinomycetota</taxon>
        <taxon>Actinomycetes</taxon>
        <taxon>Actinomycetales</taxon>
        <taxon>Actinomycetaceae</taxon>
        <taxon>Gleimia</taxon>
    </lineage>
</organism>